<dbReference type="GO" id="GO:0016787">
    <property type="term" value="F:hydrolase activity"/>
    <property type="evidence" value="ECO:0007669"/>
    <property type="project" value="UniProtKB-KW"/>
</dbReference>
<dbReference type="PANTHER" id="PTHR43788:SF16">
    <property type="entry name" value="HELICASE WITH ZINC FINGER 2"/>
    <property type="match status" value="1"/>
</dbReference>
<keyword evidence="7" id="KW-1185">Reference proteome</keyword>
<comment type="caution">
    <text evidence="6">The sequence shown here is derived from an EMBL/GenBank/DDBJ whole genome shotgun (WGS) entry which is preliminary data.</text>
</comment>
<keyword evidence="2" id="KW-0378">Hydrolase</keyword>
<evidence type="ECO:0000259" key="5">
    <source>
        <dbReference type="Pfam" id="PF13087"/>
    </source>
</evidence>
<protein>
    <recommendedName>
        <fullName evidence="5">DNA2/NAM7 helicase-like C-terminal domain-containing protein</fullName>
    </recommendedName>
</protein>
<accession>A0A9D3YAL8</accession>
<keyword evidence="4" id="KW-0067">ATP-binding</keyword>
<dbReference type="Gene3D" id="3.40.50.300">
    <property type="entry name" value="P-loop containing nucleotide triphosphate hydrolases"/>
    <property type="match status" value="1"/>
</dbReference>
<dbReference type="GO" id="GO:0043139">
    <property type="term" value="F:5'-3' DNA helicase activity"/>
    <property type="evidence" value="ECO:0007669"/>
    <property type="project" value="TreeGrafter"/>
</dbReference>
<reference evidence="6" key="2">
    <citation type="submission" date="2020-11" db="EMBL/GenBank/DDBJ databases">
        <authorList>
            <person name="McCartney M.A."/>
            <person name="Auch B."/>
            <person name="Kono T."/>
            <person name="Mallez S."/>
            <person name="Becker A."/>
            <person name="Gohl D.M."/>
            <person name="Silverstein K.A.T."/>
            <person name="Koren S."/>
            <person name="Bechman K.B."/>
            <person name="Herman A."/>
            <person name="Abrahante J.E."/>
            <person name="Garbe J."/>
        </authorList>
    </citation>
    <scope>NUCLEOTIDE SEQUENCE</scope>
    <source>
        <strain evidence="6">Duluth1</strain>
        <tissue evidence="6">Whole animal</tissue>
    </source>
</reference>
<dbReference type="PANTHER" id="PTHR43788">
    <property type="entry name" value="DNA2/NAM7 HELICASE FAMILY MEMBER"/>
    <property type="match status" value="1"/>
</dbReference>
<dbReference type="AlphaFoldDB" id="A0A9D3YAL8"/>
<evidence type="ECO:0000256" key="4">
    <source>
        <dbReference type="ARBA" id="ARBA00022840"/>
    </source>
</evidence>
<dbReference type="FunFam" id="3.40.50.300:FF:001313">
    <property type="entry name" value="Helicase with zinc finger domain 2"/>
    <property type="match status" value="1"/>
</dbReference>
<dbReference type="InterPro" id="IPR041679">
    <property type="entry name" value="DNA2/NAM7-like_C"/>
</dbReference>
<evidence type="ECO:0000256" key="1">
    <source>
        <dbReference type="ARBA" id="ARBA00022741"/>
    </source>
</evidence>
<dbReference type="InterPro" id="IPR047187">
    <property type="entry name" value="SF1_C_Upf1"/>
</dbReference>
<evidence type="ECO:0000256" key="3">
    <source>
        <dbReference type="ARBA" id="ARBA00022806"/>
    </source>
</evidence>
<reference evidence="6" key="1">
    <citation type="journal article" date="2019" name="bioRxiv">
        <title>The Genome of the Zebra Mussel, Dreissena polymorpha: A Resource for Invasive Species Research.</title>
        <authorList>
            <person name="McCartney M.A."/>
            <person name="Auch B."/>
            <person name="Kono T."/>
            <person name="Mallez S."/>
            <person name="Zhang Y."/>
            <person name="Obille A."/>
            <person name="Becker A."/>
            <person name="Abrahante J.E."/>
            <person name="Garbe J."/>
            <person name="Badalamenti J.P."/>
            <person name="Herman A."/>
            <person name="Mangelson H."/>
            <person name="Liachko I."/>
            <person name="Sullivan S."/>
            <person name="Sone E.D."/>
            <person name="Koren S."/>
            <person name="Silverstein K.A.T."/>
            <person name="Beckman K.B."/>
            <person name="Gohl D.M."/>
        </authorList>
    </citation>
    <scope>NUCLEOTIDE SEQUENCE</scope>
    <source>
        <strain evidence="6">Duluth1</strain>
        <tissue evidence="6">Whole animal</tissue>
    </source>
</reference>
<dbReference type="CDD" id="cd18808">
    <property type="entry name" value="SF1_C_Upf1"/>
    <property type="match status" value="1"/>
</dbReference>
<dbReference type="EMBL" id="JAIWYP010000016">
    <property type="protein sequence ID" value="KAH3696710.1"/>
    <property type="molecule type" value="Genomic_DNA"/>
</dbReference>
<keyword evidence="3" id="KW-0347">Helicase</keyword>
<gene>
    <name evidence="6" type="ORF">DPMN_084186</name>
</gene>
<dbReference type="SUPFAM" id="SSF52540">
    <property type="entry name" value="P-loop containing nucleoside triphosphate hydrolases"/>
    <property type="match status" value="1"/>
</dbReference>
<evidence type="ECO:0000256" key="2">
    <source>
        <dbReference type="ARBA" id="ARBA00022801"/>
    </source>
</evidence>
<proteinExistence type="predicted"/>
<feature type="domain" description="DNA2/NAM7 helicase-like C-terminal" evidence="5">
    <location>
        <begin position="10"/>
        <end position="207"/>
    </location>
</feature>
<organism evidence="6 7">
    <name type="scientific">Dreissena polymorpha</name>
    <name type="common">Zebra mussel</name>
    <name type="synonym">Mytilus polymorpha</name>
    <dbReference type="NCBI Taxonomy" id="45954"/>
    <lineage>
        <taxon>Eukaryota</taxon>
        <taxon>Metazoa</taxon>
        <taxon>Spiralia</taxon>
        <taxon>Lophotrochozoa</taxon>
        <taxon>Mollusca</taxon>
        <taxon>Bivalvia</taxon>
        <taxon>Autobranchia</taxon>
        <taxon>Heteroconchia</taxon>
        <taxon>Euheterodonta</taxon>
        <taxon>Imparidentia</taxon>
        <taxon>Neoheterodontei</taxon>
        <taxon>Myida</taxon>
        <taxon>Dreissenoidea</taxon>
        <taxon>Dreissenidae</taxon>
        <taxon>Dreissena</taxon>
    </lineage>
</organism>
<dbReference type="GO" id="GO:0005524">
    <property type="term" value="F:ATP binding"/>
    <property type="evidence" value="ECO:0007669"/>
    <property type="project" value="UniProtKB-KW"/>
</dbReference>
<keyword evidence="1" id="KW-0547">Nucleotide-binding</keyword>
<evidence type="ECO:0000313" key="7">
    <source>
        <dbReference type="Proteomes" id="UP000828390"/>
    </source>
</evidence>
<sequence length="301" mass="34904">MDDSEKLKNNVNFTMLEMQYRMHPRICDLPSELFYEGRLQTARNFCRDQPLPIWPEHETLGTIPRVFVHLVGNEEMLTVSTEDGNEMSKSNAVEVDYVVELYRHLIAQAPGESVFILSQYNAQCAEIKRKLREIHLRDEDVSTVVSSQGGEWDYVIFSTVRSLPKYKIEKKPTLGWCKYNLGFITDQNQVNVAITRAKKGLVIVGNKHLLRCDKTWNTILEDYEHYGCVKTPMEFPPPNTRLTRQEIMARARAQSYRRYGETIYERGEATSYVGPVDERPTLRIRNRGCASARQGDRYRPS</sequence>
<name>A0A9D3YAL8_DREPO</name>
<dbReference type="Proteomes" id="UP000828390">
    <property type="component" value="Unassembled WGS sequence"/>
</dbReference>
<evidence type="ECO:0000313" key="6">
    <source>
        <dbReference type="EMBL" id="KAH3696710.1"/>
    </source>
</evidence>
<dbReference type="InterPro" id="IPR027417">
    <property type="entry name" value="P-loop_NTPase"/>
</dbReference>
<dbReference type="Pfam" id="PF13087">
    <property type="entry name" value="AAA_12"/>
    <property type="match status" value="1"/>
</dbReference>
<dbReference type="InterPro" id="IPR050534">
    <property type="entry name" value="Coronavir_polyprotein_1ab"/>
</dbReference>